<gene>
    <name evidence="2" type="ORF">SAMN05444410_101250</name>
</gene>
<dbReference type="GO" id="GO:0008218">
    <property type="term" value="P:bioluminescence"/>
    <property type="evidence" value="ECO:0007669"/>
    <property type="project" value="InterPro"/>
</dbReference>
<dbReference type="Pfam" id="PF05893">
    <property type="entry name" value="LuxC"/>
    <property type="match status" value="1"/>
</dbReference>
<proteinExistence type="predicted"/>
<accession>A0A8X8I8K5</accession>
<organism evidence="2 3">
    <name type="scientific">Hydrobacter penzbergensis</name>
    <dbReference type="NCBI Taxonomy" id="1235997"/>
    <lineage>
        <taxon>Bacteria</taxon>
        <taxon>Pseudomonadati</taxon>
        <taxon>Bacteroidota</taxon>
        <taxon>Chitinophagia</taxon>
        <taxon>Chitinophagales</taxon>
        <taxon>Chitinophagaceae</taxon>
        <taxon>Hydrobacter</taxon>
    </lineage>
</organism>
<dbReference type="GO" id="GO:0003995">
    <property type="term" value="F:acyl-CoA dehydrogenase activity"/>
    <property type="evidence" value="ECO:0007669"/>
    <property type="project" value="InterPro"/>
</dbReference>
<sequence length="332" mass="37858">MTLQERIQLMARLGVYMQGTDAGWENTKARAYRENAWFIPEFINRSVDSICTRFLQAPLLEAWVGSYNLPDTPAKVQTVGLVMAGNIPLVGFHDFLCVFLSGHSVLIKASSKDEVLIRHLVEQLSQWEPSVAERVAFAEQLKGCDAYIATGSNNSGRYFEYYFGKYPHIIRRNRTSVAVLDGSETRTELEALAEDIQLYFGLGCRNITQLYVPEKYDFIPLLTTLKKYEYFLDFHKYKHNYDYHLALLIMGNKYYMNNDSVILTENTSPFSPVSQVHYQYYNDAAAVWDRLKNNNDIQCVVGHGALAFGEAQRPSLGDYADGVDTLRFLTAL</sequence>
<reference evidence="2 3" key="1">
    <citation type="submission" date="2016-10" db="EMBL/GenBank/DDBJ databases">
        <authorList>
            <person name="Varghese N."/>
            <person name="Submissions S."/>
        </authorList>
    </citation>
    <scope>NUCLEOTIDE SEQUENCE [LARGE SCALE GENOMIC DNA]</scope>
    <source>
        <strain evidence="2 3">DSM 25353</strain>
    </source>
</reference>
<keyword evidence="1" id="KW-0521">NADP</keyword>
<evidence type="ECO:0000313" key="3">
    <source>
        <dbReference type="Proteomes" id="UP000198711"/>
    </source>
</evidence>
<name>A0A8X8I8K5_9BACT</name>
<dbReference type="InterPro" id="IPR008670">
    <property type="entry name" value="CoA_reduct_LuxC"/>
</dbReference>
<dbReference type="RefSeq" id="WP_092721420.1">
    <property type="nucleotide sequence ID" value="NZ_FNNO01000001.1"/>
</dbReference>
<protein>
    <submittedName>
        <fullName evidence="2">Acyl-CoA reductase (LuxC)</fullName>
    </submittedName>
</protein>
<keyword evidence="3" id="KW-1185">Reference proteome</keyword>
<dbReference type="Proteomes" id="UP000198711">
    <property type="component" value="Unassembled WGS sequence"/>
</dbReference>
<evidence type="ECO:0000256" key="1">
    <source>
        <dbReference type="ARBA" id="ARBA00022857"/>
    </source>
</evidence>
<dbReference type="EMBL" id="FNNO01000001">
    <property type="protein sequence ID" value="SDW10548.1"/>
    <property type="molecule type" value="Genomic_DNA"/>
</dbReference>
<evidence type="ECO:0000313" key="2">
    <source>
        <dbReference type="EMBL" id="SDW10548.1"/>
    </source>
</evidence>
<comment type="caution">
    <text evidence="2">The sequence shown here is derived from an EMBL/GenBank/DDBJ whole genome shotgun (WGS) entry which is preliminary data.</text>
</comment>
<dbReference type="AlphaFoldDB" id="A0A8X8I8K5"/>